<dbReference type="EMBL" id="MRZV01000062">
    <property type="protein sequence ID" value="PIK60266.1"/>
    <property type="molecule type" value="Genomic_DNA"/>
</dbReference>
<keyword evidence="2" id="KW-1185">Reference proteome</keyword>
<protein>
    <submittedName>
        <fullName evidence="1">Uncharacterized protein</fullName>
    </submittedName>
</protein>
<sequence length="175" mass="20799">MHTSCIIDCWHVSTDHVVYERDVPIEEVEGPIYLLREDKTPLSQRFHETVAISTTPGYDRYYEGTQIEYFNDRWYVQEVRFLPGIPPRKTFSSTVFYIPVNGKKHIWFREAVHLRFDLPRAKTFSTKVLIYPRRKVESQVSGVEHTDEKLIKYYRVAVDLQLRDYVSLELVPLDQ</sequence>
<organism evidence="1 2">
    <name type="scientific">Stichopus japonicus</name>
    <name type="common">Sea cucumber</name>
    <dbReference type="NCBI Taxonomy" id="307972"/>
    <lineage>
        <taxon>Eukaryota</taxon>
        <taxon>Metazoa</taxon>
        <taxon>Echinodermata</taxon>
        <taxon>Eleutherozoa</taxon>
        <taxon>Echinozoa</taxon>
        <taxon>Holothuroidea</taxon>
        <taxon>Aspidochirotacea</taxon>
        <taxon>Aspidochirotida</taxon>
        <taxon>Stichopodidae</taxon>
        <taxon>Apostichopus</taxon>
    </lineage>
</organism>
<comment type="caution">
    <text evidence="1">The sequence shown here is derived from an EMBL/GenBank/DDBJ whole genome shotgun (WGS) entry which is preliminary data.</text>
</comment>
<name>A0A2G8LJ29_STIJA</name>
<dbReference type="AlphaFoldDB" id="A0A2G8LJ29"/>
<gene>
    <name evidence="1" type="ORF">BSL78_02828</name>
</gene>
<evidence type="ECO:0000313" key="1">
    <source>
        <dbReference type="EMBL" id="PIK60266.1"/>
    </source>
</evidence>
<dbReference type="OrthoDB" id="10041847at2759"/>
<proteinExistence type="predicted"/>
<dbReference type="Proteomes" id="UP000230750">
    <property type="component" value="Unassembled WGS sequence"/>
</dbReference>
<accession>A0A2G8LJ29</accession>
<evidence type="ECO:0000313" key="2">
    <source>
        <dbReference type="Proteomes" id="UP000230750"/>
    </source>
</evidence>
<reference evidence="1 2" key="1">
    <citation type="journal article" date="2017" name="PLoS Biol.">
        <title>The sea cucumber genome provides insights into morphological evolution and visceral regeneration.</title>
        <authorList>
            <person name="Zhang X."/>
            <person name="Sun L."/>
            <person name="Yuan J."/>
            <person name="Sun Y."/>
            <person name="Gao Y."/>
            <person name="Zhang L."/>
            <person name="Li S."/>
            <person name="Dai H."/>
            <person name="Hamel J.F."/>
            <person name="Liu C."/>
            <person name="Yu Y."/>
            <person name="Liu S."/>
            <person name="Lin W."/>
            <person name="Guo K."/>
            <person name="Jin S."/>
            <person name="Xu P."/>
            <person name="Storey K.B."/>
            <person name="Huan P."/>
            <person name="Zhang T."/>
            <person name="Zhou Y."/>
            <person name="Zhang J."/>
            <person name="Lin C."/>
            <person name="Li X."/>
            <person name="Xing L."/>
            <person name="Huo D."/>
            <person name="Sun M."/>
            <person name="Wang L."/>
            <person name="Mercier A."/>
            <person name="Li F."/>
            <person name="Yang H."/>
            <person name="Xiang J."/>
        </authorList>
    </citation>
    <scope>NUCLEOTIDE SEQUENCE [LARGE SCALE GENOMIC DNA]</scope>
    <source>
        <strain evidence="1">Shaxun</strain>
        <tissue evidence="1">Muscle</tissue>
    </source>
</reference>